<feature type="compositionally biased region" description="Basic and acidic residues" evidence="1">
    <location>
        <begin position="173"/>
        <end position="182"/>
    </location>
</feature>
<comment type="caution">
    <text evidence="2">The sequence shown here is derived from an EMBL/GenBank/DDBJ whole genome shotgun (WGS) entry which is preliminary data.</text>
</comment>
<protein>
    <submittedName>
        <fullName evidence="2">Uncharacterized protein</fullName>
    </submittedName>
</protein>
<name>A0AAN9XR05_PSOTE</name>
<accession>A0AAN9XR05</accession>
<dbReference type="Proteomes" id="UP001386955">
    <property type="component" value="Unassembled WGS sequence"/>
</dbReference>
<feature type="region of interest" description="Disordered" evidence="1">
    <location>
        <begin position="159"/>
        <end position="186"/>
    </location>
</feature>
<proteinExistence type="predicted"/>
<dbReference type="AlphaFoldDB" id="A0AAN9XR05"/>
<gene>
    <name evidence="2" type="ORF">VNO78_06308</name>
</gene>
<sequence>MRERGDPGGERIRIKREKQDSWQYRLSTYFFTHFCDDFVTNEKGLKTKLDDIYIGDRKMFVNLPRFDGKVEDGRGAMVQETYHNRTATGADINRQKDGSEFDGEFYEAKGLAMAAPHDSNFKKIDGDETVNGSMGITQQQSLTVARNWDLKLRLVPTISEQKQLHPGARRNHPNKEESRKTGGESGARSVTIHYILGLG</sequence>
<keyword evidence="3" id="KW-1185">Reference proteome</keyword>
<evidence type="ECO:0000313" key="2">
    <source>
        <dbReference type="EMBL" id="KAK7405112.1"/>
    </source>
</evidence>
<organism evidence="2 3">
    <name type="scientific">Psophocarpus tetragonolobus</name>
    <name type="common">Winged bean</name>
    <name type="synonym">Dolichos tetragonolobus</name>
    <dbReference type="NCBI Taxonomy" id="3891"/>
    <lineage>
        <taxon>Eukaryota</taxon>
        <taxon>Viridiplantae</taxon>
        <taxon>Streptophyta</taxon>
        <taxon>Embryophyta</taxon>
        <taxon>Tracheophyta</taxon>
        <taxon>Spermatophyta</taxon>
        <taxon>Magnoliopsida</taxon>
        <taxon>eudicotyledons</taxon>
        <taxon>Gunneridae</taxon>
        <taxon>Pentapetalae</taxon>
        <taxon>rosids</taxon>
        <taxon>fabids</taxon>
        <taxon>Fabales</taxon>
        <taxon>Fabaceae</taxon>
        <taxon>Papilionoideae</taxon>
        <taxon>50 kb inversion clade</taxon>
        <taxon>NPAAA clade</taxon>
        <taxon>indigoferoid/millettioid clade</taxon>
        <taxon>Phaseoleae</taxon>
        <taxon>Psophocarpus</taxon>
    </lineage>
</organism>
<reference evidence="2 3" key="1">
    <citation type="submission" date="2024-01" db="EMBL/GenBank/DDBJ databases">
        <title>The genomes of 5 underutilized Papilionoideae crops provide insights into root nodulation and disease resistanc.</title>
        <authorList>
            <person name="Jiang F."/>
        </authorList>
    </citation>
    <scope>NUCLEOTIDE SEQUENCE [LARGE SCALE GENOMIC DNA]</scope>
    <source>
        <strain evidence="2">DUOXIRENSHENG_FW03</strain>
        <tissue evidence="2">Leaves</tissue>
    </source>
</reference>
<evidence type="ECO:0000256" key="1">
    <source>
        <dbReference type="SAM" id="MobiDB-lite"/>
    </source>
</evidence>
<evidence type="ECO:0000313" key="3">
    <source>
        <dbReference type="Proteomes" id="UP001386955"/>
    </source>
</evidence>
<dbReference type="EMBL" id="JAYMYS010000002">
    <property type="protein sequence ID" value="KAK7405112.1"/>
    <property type="molecule type" value="Genomic_DNA"/>
</dbReference>